<reference evidence="2" key="1">
    <citation type="submission" date="2016-10" db="EMBL/GenBank/DDBJ databases">
        <authorList>
            <person name="Varghese N."/>
            <person name="Submissions S."/>
        </authorList>
    </citation>
    <scope>NUCLEOTIDE SEQUENCE [LARGE SCALE GENOMIC DNA]</scope>
    <source>
        <strain evidence="2">DSM 22376</strain>
    </source>
</reference>
<accession>A0A1H4EXE1</accession>
<dbReference type="AlphaFoldDB" id="A0A1H4EXE1"/>
<evidence type="ECO:0000313" key="2">
    <source>
        <dbReference type="Proteomes" id="UP000198951"/>
    </source>
</evidence>
<organism evidence="1 2">
    <name type="scientific">Flavobacterium gillisiae</name>
    <dbReference type="NCBI Taxonomy" id="150146"/>
    <lineage>
        <taxon>Bacteria</taxon>
        <taxon>Pseudomonadati</taxon>
        <taxon>Bacteroidota</taxon>
        <taxon>Flavobacteriia</taxon>
        <taxon>Flavobacteriales</taxon>
        <taxon>Flavobacteriaceae</taxon>
        <taxon>Flavobacterium</taxon>
    </lineage>
</organism>
<name>A0A1H4EXE1_9FLAO</name>
<sequence>MIRKHFESEPDFDYLYYVPFYSYIKYDSQIGFREGFKIIAKESSGLLNNLGYYPLDNKKKKKMCDDITYLKALPHNQYYEDIKLICKNNNIRLLSIMTPMCENTYGINYFEKGKKRILKFIITKMRWLKIAIFPFADI</sequence>
<dbReference type="Proteomes" id="UP000198951">
    <property type="component" value="Unassembled WGS sequence"/>
</dbReference>
<gene>
    <name evidence="1" type="ORF">SAMN05443667_11127</name>
</gene>
<evidence type="ECO:0000313" key="1">
    <source>
        <dbReference type="EMBL" id="SEA89238.1"/>
    </source>
</evidence>
<dbReference type="STRING" id="150146.SAMN05443667_11127"/>
<protein>
    <submittedName>
        <fullName evidence="1">Uncharacterized protein</fullName>
    </submittedName>
</protein>
<keyword evidence="2" id="KW-1185">Reference proteome</keyword>
<proteinExistence type="predicted"/>
<dbReference type="EMBL" id="FNRD01000011">
    <property type="protein sequence ID" value="SEA89238.1"/>
    <property type="molecule type" value="Genomic_DNA"/>
</dbReference>
<dbReference type="RefSeq" id="WP_245712070.1">
    <property type="nucleotide sequence ID" value="NZ_FNRD01000011.1"/>
</dbReference>